<protein>
    <recommendedName>
        <fullName evidence="4">RNA polymerase II transcription factor SIII subunit A-domain-containing protein</fullName>
    </recommendedName>
</protein>
<proteinExistence type="predicted"/>
<feature type="compositionally biased region" description="Low complexity" evidence="1">
    <location>
        <begin position="364"/>
        <end position="375"/>
    </location>
</feature>
<dbReference type="OrthoDB" id="21513at2759"/>
<evidence type="ECO:0000313" key="2">
    <source>
        <dbReference type="EMBL" id="PSR99402.1"/>
    </source>
</evidence>
<reference evidence="2 3" key="1">
    <citation type="journal article" date="2018" name="Mycol. Prog.">
        <title>Coniella lustricola, a new species from submerged detritus.</title>
        <authorList>
            <person name="Raudabaugh D.B."/>
            <person name="Iturriaga T."/>
            <person name="Carver A."/>
            <person name="Mondo S."/>
            <person name="Pangilinan J."/>
            <person name="Lipzen A."/>
            <person name="He G."/>
            <person name="Amirebrahimi M."/>
            <person name="Grigoriev I.V."/>
            <person name="Miller A.N."/>
        </authorList>
    </citation>
    <scope>NUCLEOTIDE SEQUENCE [LARGE SCALE GENOMIC DNA]</scope>
    <source>
        <strain evidence="2 3">B22-T-1</strain>
    </source>
</reference>
<dbReference type="PANTHER" id="PTHR15141">
    <property type="entry name" value="TRANSCRIPTION ELONGATION FACTOR B POLYPEPTIDE 3"/>
    <property type="match status" value="1"/>
</dbReference>
<evidence type="ECO:0008006" key="4">
    <source>
        <dbReference type="Google" id="ProtNLM"/>
    </source>
</evidence>
<evidence type="ECO:0000256" key="1">
    <source>
        <dbReference type="SAM" id="MobiDB-lite"/>
    </source>
</evidence>
<feature type="compositionally biased region" description="Low complexity" evidence="1">
    <location>
        <begin position="334"/>
        <end position="346"/>
    </location>
</feature>
<sequence length="435" mass="47730">MWPHQQTQQTKVPTLGAICRRVAKAHIDQIQYMPEDLPWYKARELLVSVKKVEQLAFIENASPHLVGDSDELWEPFVRKKFSKRFRLFMAELRSEQKTDQPTYTGSWRNLYTQWWEEDKRKEAQDIALLESRADKRHQEIQAKAANLVPAQVMRSLHGGGGGGNWRLGSSWSRGYANRSQSAVQKARQEAKEASRRQSLASSWVQATGGANISRHRMRNVPRGLADEVRIRRQPKFIPRAAAAPLYASSPTLPADDETLRREARLLALKKGNTSSSTSKDTGVRAATAITLNRNRISSPVSTAAATATLSATKNSKTPIPRSSTNLLFPSGIRVTGQQKVVTKTTGAAPSKQTSLAKSPERNGSNSSAATSASSISTLSAVGPAKRLAAQFDAVPDEFASVGSPIPAENGPGGPPARPPPRKRKKVDVFMPKKRT</sequence>
<dbReference type="Gene3D" id="6.10.250.3180">
    <property type="match status" value="1"/>
</dbReference>
<keyword evidence="3" id="KW-1185">Reference proteome</keyword>
<feature type="region of interest" description="Disordered" evidence="1">
    <location>
        <begin position="309"/>
        <end position="375"/>
    </location>
</feature>
<dbReference type="InterPro" id="IPR010684">
    <property type="entry name" value="RNA_pol_II_trans_fac_SIII_A"/>
</dbReference>
<evidence type="ECO:0000313" key="3">
    <source>
        <dbReference type="Proteomes" id="UP000241462"/>
    </source>
</evidence>
<dbReference type="Pfam" id="PF06881">
    <property type="entry name" value="Elongin_A"/>
    <property type="match status" value="1"/>
</dbReference>
<feature type="compositionally biased region" description="Basic residues" evidence="1">
    <location>
        <begin position="419"/>
        <end position="435"/>
    </location>
</feature>
<dbReference type="Proteomes" id="UP000241462">
    <property type="component" value="Unassembled WGS sequence"/>
</dbReference>
<dbReference type="InParanoid" id="A0A2T3AIS5"/>
<feature type="region of interest" description="Disordered" evidence="1">
    <location>
        <begin position="178"/>
        <end position="205"/>
    </location>
</feature>
<dbReference type="InterPro" id="IPR051870">
    <property type="entry name" value="Elongin-A_domain"/>
</dbReference>
<dbReference type="EMBL" id="KZ678384">
    <property type="protein sequence ID" value="PSR99402.1"/>
    <property type="molecule type" value="Genomic_DNA"/>
</dbReference>
<dbReference type="PANTHER" id="PTHR15141:SF76">
    <property type="entry name" value="TRANSCRIPTION ELONGATION FACTOR B POLYPEPTIDE 3"/>
    <property type="match status" value="1"/>
</dbReference>
<name>A0A2T3AIS5_9PEZI</name>
<organism evidence="2 3">
    <name type="scientific">Coniella lustricola</name>
    <dbReference type="NCBI Taxonomy" id="2025994"/>
    <lineage>
        <taxon>Eukaryota</taxon>
        <taxon>Fungi</taxon>
        <taxon>Dikarya</taxon>
        <taxon>Ascomycota</taxon>
        <taxon>Pezizomycotina</taxon>
        <taxon>Sordariomycetes</taxon>
        <taxon>Sordariomycetidae</taxon>
        <taxon>Diaporthales</taxon>
        <taxon>Schizoparmaceae</taxon>
        <taxon>Coniella</taxon>
    </lineage>
</organism>
<accession>A0A2T3AIS5</accession>
<feature type="compositionally biased region" description="Basic and acidic residues" evidence="1">
    <location>
        <begin position="186"/>
        <end position="195"/>
    </location>
</feature>
<dbReference type="GO" id="GO:0070449">
    <property type="term" value="C:elongin complex"/>
    <property type="evidence" value="ECO:0007669"/>
    <property type="project" value="InterPro"/>
</dbReference>
<dbReference type="AlphaFoldDB" id="A0A2T3AIS5"/>
<feature type="compositionally biased region" description="Polar residues" evidence="1">
    <location>
        <begin position="196"/>
        <end position="205"/>
    </location>
</feature>
<feature type="region of interest" description="Disordered" evidence="1">
    <location>
        <begin position="399"/>
        <end position="435"/>
    </location>
</feature>
<gene>
    <name evidence="2" type="ORF">BD289DRAFT_450408</name>
</gene>
<dbReference type="STRING" id="2025994.A0A2T3AIS5"/>
<dbReference type="GO" id="GO:0006368">
    <property type="term" value="P:transcription elongation by RNA polymerase II"/>
    <property type="evidence" value="ECO:0007669"/>
    <property type="project" value="InterPro"/>
</dbReference>